<dbReference type="Proteomes" id="UP000326837">
    <property type="component" value="Chromosome"/>
</dbReference>
<dbReference type="SUPFAM" id="SSF53649">
    <property type="entry name" value="Alkaline phosphatase-like"/>
    <property type="match status" value="1"/>
</dbReference>
<proteinExistence type="predicted"/>
<name>A0A5K7XI01_9BACT</name>
<evidence type="ECO:0008006" key="3">
    <source>
        <dbReference type="Google" id="ProtNLM"/>
    </source>
</evidence>
<organism evidence="1 2">
    <name type="scientific">Lacipirellula parvula</name>
    <dbReference type="NCBI Taxonomy" id="2650471"/>
    <lineage>
        <taxon>Bacteria</taxon>
        <taxon>Pseudomonadati</taxon>
        <taxon>Planctomycetota</taxon>
        <taxon>Planctomycetia</taxon>
        <taxon>Pirellulales</taxon>
        <taxon>Lacipirellulaceae</taxon>
        <taxon>Lacipirellula</taxon>
    </lineage>
</organism>
<protein>
    <recommendedName>
        <fullName evidence="3">Sulfatase</fullName>
    </recommendedName>
</protein>
<dbReference type="InterPro" id="IPR017850">
    <property type="entry name" value="Alkaline_phosphatase_core_sf"/>
</dbReference>
<dbReference type="Pfam" id="PF07394">
    <property type="entry name" value="DUF1501"/>
    <property type="match status" value="1"/>
</dbReference>
<dbReference type="PANTHER" id="PTHR43737">
    <property type="entry name" value="BLL7424 PROTEIN"/>
    <property type="match status" value="1"/>
</dbReference>
<accession>A0A5K7XI01</accession>
<gene>
    <name evidence="1" type="ORF">PLANPX_3445</name>
</gene>
<dbReference type="AlphaFoldDB" id="A0A5K7XI01"/>
<dbReference type="EMBL" id="AP021861">
    <property type="protein sequence ID" value="BBO33833.1"/>
    <property type="molecule type" value="Genomic_DNA"/>
</dbReference>
<dbReference type="InterPro" id="IPR010869">
    <property type="entry name" value="DUF1501"/>
</dbReference>
<dbReference type="KEGG" id="lpav:PLANPX_3445"/>
<evidence type="ECO:0000313" key="2">
    <source>
        <dbReference type="Proteomes" id="UP000326837"/>
    </source>
</evidence>
<evidence type="ECO:0000313" key="1">
    <source>
        <dbReference type="EMBL" id="BBO33833.1"/>
    </source>
</evidence>
<keyword evidence="2" id="KW-1185">Reference proteome</keyword>
<dbReference type="InterPro" id="IPR006311">
    <property type="entry name" value="TAT_signal"/>
</dbReference>
<dbReference type="Gene3D" id="3.40.720.10">
    <property type="entry name" value="Alkaline Phosphatase, subunit A"/>
    <property type="match status" value="1"/>
</dbReference>
<dbReference type="PANTHER" id="PTHR43737:SF1">
    <property type="entry name" value="DUF1501 DOMAIN-CONTAINING PROTEIN"/>
    <property type="match status" value="1"/>
</dbReference>
<reference evidence="2" key="1">
    <citation type="submission" date="2019-10" db="EMBL/GenBank/DDBJ databases">
        <title>Lacipirellula parvula gen. nov., sp. nov., representing a lineage of planctomycetes widespread in freshwater anoxic habitats, and description of the family Lacipirellulaceae.</title>
        <authorList>
            <person name="Dedysh S.N."/>
            <person name="Kulichevskaya I.S."/>
            <person name="Beletsky A.V."/>
            <person name="Rakitin A.L."/>
            <person name="Mardanov A.V."/>
            <person name="Ivanova A.A."/>
            <person name="Saltykova V.X."/>
            <person name="Rijpstra W.I.C."/>
            <person name="Sinninghe Damste J.S."/>
            <person name="Ravin N.V."/>
        </authorList>
    </citation>
    <scope>NUCLEOTIDE SEQUENCE [LARGE SCALE GENOMIC DNA]</scope>
    <source>
        <strain evidence="2">PX69</strain>
    </source>
</reference>
<sequence length="487" mass="52877">METIKRVQQCNRRHFLSGAGVGLGAVALQCLTGGEAFAAKLMASNAANGPALAGSQLQPRAKRVIYLFQSGAPSQIEMFDHKPLLQHLAGQELPASVRMGQRLTTMTAGQSSFPLVPSKFAFAKSGAAGAECSELIPHTAAIADDLCIVKSMVTEAINHDPAITFCQTGSQLAGRPSIGAWVAYGLGALNRDLPSFIVMLSRASGRANDQPLYDRLWGSGFLPTSHQGVKLRSGADPVLYLANPAGCSPALRRDMLDRLATLNKAAYSQSGDPETLTRIEQYELAFRMQTSVPELTDISDEPAHILDMYGPSVHQPGSYARNCLLARRLAERDVRFVQLYHMGWDQHNALPTNLAQQCKDTDQASAALVKDLKQRGLLDDTLVVWGGEFGRTAYSQGPVTAESYGRDHHPRCFTVWMAGGGVKGGLSYGATDDFSYNIVDKPVEVFDLNATLLHLLGINHERLTYQFQGRDFRLTDVHGKVVHDLIA</sequence>
<dbReference type="PROSITE" id="PS51318">
    <property type="entry name" value="TAT"/>
    <property type="match status" value="1"/>
</dbReference>
<dbReference type="RefSeq" id="WP_152099523.1">
    <property type="nucleotide sequence ID" value="NZ_AP021861.1"/>
</dbReference>